<sequence>MIFRLIIAGVVVAATAISPAGLTRADEVLTGPKALSQAFREAAKLATPAVVTVVAYGQSSDAATPEGFKPPSPLEPMPGNRSDNGGDSLKATGLGSGVVLSKEGTVVTNNHVIAGAEKVIVRLQDGRELTASEVHGDADNDIAMLRLEVGDVELHPMEIGDSDALEIGDWVLAIGSPFRLEATVSAGIISAKGRTLDRIRRGSLLQTDAAINPGNSGGALVDLDGRLIGINTAIATRNGSYQGIGFAIPISQAQWVADELLHHGRVRRAALGIRLADLNASVAGKLDLPVGLGVLVYQVINDSAADQAGIEPLDVILEFAGTRVKEPIELQNAVERMPIGSTQKVKVYRKGEELDLEVVLAPLDDPTEVPEAAAAE</sequence>
<dbReference type="SUPFAM" id="SSF50156">
    <property type="entry name" value="PDZ domain-like"/>
    <property type="match status" value="1"/>
</dbReference>
<feature type="region of interest" description="Disordered" evidence="3">
    <location>
        <begin position="61"/>
        <end position="88"/>
    </location>
</feature>
<dbReference type="KEGG" id="rul:UC8_05020"/>
<dbReference type="GO" id="GO:0004252">
    <property type="term" value="F:serine-type endopeptidase activity"/>
    <property type="evidence" value="ECO:0007669"/>
    <property type="project" value="InterPro"/>
</dbReference>
<keyword evidence="1 5" id="KW-0645">Protease</keyword>
<dbReference type="OrthoDB" id="248175at2"/>
<dbReference type="RefSeq" id="WP_084427263.1">
    <property type="nucleotide sequence ID" value="NZ_CP042914.1"/>
</dbReference>
<dbReference type="AlphaFoldDB" id="A0A5B9QM33"/>
<dbReference type="PANTHER" id="PTHR43343:SF3">
    <property type="entry name" value="PROTEASE DO-LIKE 8, CHLOROPLASTIC"/>
    <property type="match status" value="1"/>
</dbReference>
<dbReference type="InterPro" id="IPR001478">
    <property type="entry name" value="PDZ"/>
</dbReference>
<evidence type="ECO:0000313" key="5">
    <source>
        <dbReference type="EMBL" id="QEG38545.1"/>
    </source>
</evidence>
<keyword evidence="6" id="KW-1185">Reference proteome</keyword>
<gene>
    <name evidence="5" type="primary">htrA_1</name>
    <name evidence="5" type="ORF">UC8_05020</name>
</gene>
<dbReference type="Proteomes" id="UP000325286">
    <property type="component" value="Chromosome"/>
</dbReference>
<dbReference type="PANTHER" id="PTHR43343">
    <property type="entry name" value="PEPTIDASE S12"/>
    <property type="match status" value="1"/>
</dbReference>
<name>A0A5B9QM33_9BACT</name>
<proteinExistence type="predicted"/>
<dbReference type="InterPro" id="IPR001940">
    <property type="entry name" value="Peptidase_S1C"/>
</dbReference>
<feature type="domain" description="PDZ" evidence="4">
    <location>
        <begin position="269"/>
        <end position="351"/>
    </location>
</feature>
<protein>
    <submittedName>
        <fullName evidence="5">Serine protease HtrA</fullName>
    </submittedName>
</protein>
<dbReference type="EMBL" id="CP042914">
    <property type="protein sequence ID" value="QEG38545.1"/>
    <property type="molecule type" value="Genomic_DNA"/>
</dbReference>
<evidence type="ECO:0000259" key="4">
    <source>
        <dbReference type="SMART" id="SM00228"/>
    </source>
</evidence>
<organism evidence="5 6">
    <name type="scientific">Roseimaritima ulvae</name>
    <dbReference type="NCBI Taxonomy" id="980254"/>
    <lineage>
        <taxon>Bacteria</taxon>
        <taxon>Pseudomonadati</taxon>
        <taxon>Planctomycetota</taxon>
        <taxon>Planctomycetia</taxon>
        <taxon>Pirellulales</taxon>
        <taxon>Pirellulaceae</taxon>
        <taxon>Roseimaritima</taxon>
    </lineage>
</organism>
<accession>A0A5B9QM33</accession>
<reference evidence="5 6" key="1">
    <citation type="submission" date="2019-08" db="EMBL/GenBank/DDBJ databases">
        <title>Deep-cultivation of Planctomycetes and their phenomic and genomic characterization uncovers novel biology.</title>
        <authorList>
            <person name="Wiegand S."/>
            <person name="Jogler M."/>
            <person name="Boedeker C."/>
            <person name="Pinto D."/>
            <person name="Vollmers J."/>
            <person name="Rivas-Marin E."/>
            <person name="Kohn T."/>
            <person name="Peeters S.H."/>
            <person name="Heuer A."/>
            <person name="Rast P."/>
            <person name="Oberbeckmann S."/>
            <person name="Bunk B."/>
            <person name="Jeske O."/>
            <person name="Meyerdierks A."/>
            <person name="Storesund J.E."/>
            <person name="Kallscheuer N."/>
            <person name="Luecker S."/>
            <person name="Lage O.M."/>
            <person name="Pohl T."/>
            <person name="Merkel B.J."/>
            <person name="Hornburger P."/>
            <person name="Mueller R.-W."/>
            <person name="Bruemmer F."/>
            <person name="Labrenz M."/>
            <person name="Spormann A.M."/>
            <person name="Op den Camp H."/>
            <person name="Overmann J."/>
            <person name="Amann R."/>
            <person name="Jetten M.S.M."/>
            <person name="Mascher T."/>
            <person name="Medema M.H."/>
            <person name="Devos D.P."/>
            <person name="Kaster A.-K."/>
            <person name="Ovreas L."/>
            <person name="Rohde M."/>
            <person name="Galperin M.Y."/>
            <person name="Jogler C."/>
        </authorList>
    </citation>
    <scope>NUCLEOTIDE SEQUENCE [LARGE SCALE GENOMIC DNA]</scope>
    <source>
        <strain evidence="5 6">UC8</strain>
    </source>
</reference>
<evidence type="ECO:0000313" key="6">
    <source>
        <dbReference type="Proteomes" id="UP000325286"/>
    </source>
</evidence>
<dbReference type="Pfam" id="PF13180">
    <property type="entry name" value="PDZ_2"/>
    <property type="match status" value="1"/>
</dbReference>
<dbReference type="Gene3D" id="2.40.10.120">
    <property type="match status" value="1"/>
</dbReference>
<dbReference type="InterPro" id="IPR051201">
    <property type="entry name" value="Chloro_Bact_Ser_Proteases"/>
</dbReference>
<dbReference type="Pfam" id="PF13365">
    <property type="entry name" value="Trypsin_2"/>
    <property type="match status" value="1"/>
</dbReference>
<dbReference type="SMART" id="SM00228">
    <property type="entry name" value="PDZ"/>
    <property type="match status" value="1"/>
</dbReference>
<dbReference type="PRINTS" id="PR00834">
    <property type="entry name" value="PROTEASES2C"/>
</dbReference>
<dbReference type="InterPro" id="IPR036034">
    <property type="entry name" value="PDZ_sf"/>
</dbReference>
<dbReference type="InterPro" id="IPR009003">
    <property type="entry name" value="Peptidase_S1_PA"/>
</dbReference>
<evidence type="ECO:0000256" key="3">
    <source>
        <dbReference type="SAM" id="MobiDB-lite"/>
    </source>
</evidence>
<dbReference type="GO" id="GO:0006508">
    <property type="term" value="P:proteolysis"/>
    <property type="evidence" value="ECO:0007669"/>
    <property type="project" value="UniProtKB-KW"/>
</dbReference>
<evidence type="ECO:0000256" key="2">
    <source>
        <dbReference type="ARBA" id="ARBA00022801"/>
    </source>
</evidence>
<dbReference type="SUPFAM" id="SSF50494">
    <property type="entry name" value="Trypsin-like serine proteases"/>
    <property type="match status" value="1"/>
</dbReference>
<dbReference type="Gene3D" id="2.30.42.10">
    <property type="match status" value="1"/>
</dbReference>
<evidence type="ECO:0000256" key="1">
    <source>
        <dbReference type="ARBA" id="ARBA00022670"/>
    </source>
</evidence>
<keyword evidence="2" id="KW-0378">Hydrolase</keyword>
<dbReference type="CDD" id="cd06779">
    <property type="entry name" value="cpPDZ_Deg_HtrA-like"/>
    <property type="match status" value="1"/>
</dbReference>